<dbReference type="GO" id="GO:0034198">
    <property type="term" value="P:cellular response to amino acid starvation"/>
    <property type="evidence" value="ECO:0007669"/>
    <property type="project" value="TreeGrafter"/>
</dbReference>
<evidence type="ECO:0000256" key="4">
    <source>
        <dbReference type="ARBA" id="ARBA00022741"/>
    </source>
</evidence>
<evidence type="ECO:0000256" key="1">
    <source>
        <dbReference type="ARBA" id="ARBA00002411"/>
    </source>
</evidence>
<dbReference type="EMBL" id="UYYF01004532">
    <property type="protein sequence ID" value="VDN05128.1"/>
    <property type="molecule type" value="Genomic_DNA"/>
</dbReference>
<dbReference type="Pfam" id="PF03029">
    <property type="entry name" value="ATP_bind_1"/>
    <property type="match status" value="1"/>
</dbReference>
<dbReference type="Pfam" id="PF19418">
    <property type="entry name" value="DEPDC5_CTD"/>
    <property type="match status" value="1"/>
</dbReference>
<evidence type="ECO:0000256" key="5">
    <source>
        <dbReference type="ARBA" id="ARBA00022801"/>
    </source>
</evidence>
<dbReference type="STRING" id="103827.A0A158RCI2"/>
<dbReference type="InterPro" id="IPR045838">
    <property type="entry name" value="DEPDC5_CTD"/>
</dbReference>
<dbReference type="InterPro" id="IPR000591">
    <property type="entry name" value="DEP_dom"/>
</dbReference>
<dbReference type="SUPFAM" id="SSF52540">
    <property type="entry name" value="P-loop containing nucleoside triphosphate hydrolases"/>
    <property type="match status" value="1"/>
</dbReference>
<evidence type="ECO:0000256" key="8">
    <source>
        <dbReference type="SAM" id="MobiDB-lite"/>
    </source>
</evidence>
<dbReference type="InterPro" id="IPR055213">
    <property type="entry name" value="IML1_double_psi_beta_barrel"/>
</dbReference>
<dbReference type="GO" id="GO:0005525">
    <property type="term" value="F:GTP binding"/>
    <property type="evidence" value="ECO:0007669"/>
    <property type="project" value="UniProtKB-KW"/>
</dbReference>
<reference evidence="10 11" key="2">
    <citation type="submission" date="2018-11" db="EMBL/GenBank/DDBJ databases">
        <authorList>
            <consortium name="Pathogen Informatics"/>
        </authorList>
    </citation>
    <scope>NUCLEOTIDE SEQUENCE [LARGE SCALE GENOMIC DNA]</scope>
</reference>
<dbReference type="GO" id="GO:0035556">
    <property type="term" value="P:intracellular signal transduction"/>
    <property type="evidence" value="ECO:0007669"/>
    <property type="project" value="InterPro"/>
</dbReference>
<name>A0A158RCI2_THECL</name>
<dbReference type="GO" id="GO:0005096">
    <property type="term" value="F:GTPase activator activity"/>
    <property type="evidence" value="ECO:0007669"/>
    <property type="project" value="InterPro"/>
</dbReference>
<evidence type="ECO:0000313" key="10">
    <source>
        <dbReference type="EMBL" id="VDN05128.1"/>
    </source>
</evidence>
<feature type="region of interest" description="Disordered" evidence="8">
    <location>
        <begin position="582"/>
        <end position="604"/>
    </location>
</feature>
<dbReference type="Gene3D" id="3.40.50.300">
    <property type="entry name" value="P-loop containing nucleotide triphosphate hydrolases"/>
    <property type="match status" value="1"/>
</dbReference>
<keyword evidence="11" id="KW-1185">Reference proteome</keyword>
<dbReference type="InterPro" id="IPR027417">
    <property type="entry name" value="P-loop_NTPase"/>
</dbReference>
<comment type="similarity">
    <text evidence="2">Belongs to the GPN-loop GTPase family.</text>
</comment>
<feature type="domain" description="DEP" evidence="9">
    <location>
        <begin position="953"/>
        <end position="1023"/>
    </location>
</feature>
<keyword evidence="6" id="KW-0342">GTP-binding</keyword>
<dbReference type="PROSITE" id="PS50186">
    <property type="entry name" value="DEP"/>
    <property type="match status" value="1"/>
</dbReference>
<evidence type="ECO:0000313" key="12">
    <source>
        <dbReference type="WBParaSite" id="TCLT_0000766101-mRNA-1"/>
    </source>
</evidence>
<dbReference type="GO" id="GO:1904262">
    <property type="term" value="P:negative regulation of TORC1 signaling"/>
    <property type="evidence" value="ECO:0007669"/>
    <property type="project" value="TreeGrafter"/>
</dbReference>
<dbReference type="OMA" id="FEKCVNG"/>
<evidence type="ECO:0000256" key="3">
    <source>
        <dbReference type="ARBA" id="ARBA00014587"/>
    </source>
</evidence>
<dbReference type="PANTHER" id="PTHR13179:SF8">
    <property type="entry name" value="GATOR COMPLEX PROTEIN DEPDC5"/>
    <property type="match status" value="1"/>
</dbReference>
<dbReference type="Proteomes" id="UP000276776">
    <property type="component" value="Unassembled WGS sequence"/>
</dbReference>
<comment type="function">
    <text evidence="1">Small GTPase required for proper localization of RNA polymerase II (RNAPII). May act at an RNAP assembly step prior to nuclear import.</text>
</comment>
<keyword evidence="5" id="KW-0378">Hydrolase</keyword>
<feature type="compositionally biased region" description="Low complexity" evidence="8">
    <location>
        <begin position="591"/>
        <end position="604"/>
    </location>
</feature>
<dbReference type="InterPro" id="IPR030228">
    <property type="entry name" value="Gpn3"/>
</dbReference>
<dbReference type="Pfam" id="PF12257">
    <property type="entry name" value="IML1"/>
    <property type="match status" value="1"/>
</dbReference>
<dbReference type="GO" id="GO:0010508">
    <property type="term" value="P:positive regulation of autophagy"/>
    <property type="evidence" value="ECO:0007669"/>
    <property type="project" value="TreeGrafter"/>
</dbReference>
<dbReference type="PANTHER" id="PTHR13179">
    <property type="entry name" value="DEP DOMAIN CONTAINING PROTEIN 5"/>
    <property type="match status" value="1"/>
</dbReference>
<dbReference type="WBParaSite" id="TCLT_0000766101-mRNA-1">
    <property type="protein sequence ID" value="TCLT_0000766101-mRNA-1"/>
    <property type="gene ID" value="TCLT_0000766101"/>
</dbReference>
<keyword evidence="4" id="KW-0547">Nucleotide-binding</keyword>
<organism evidence="12">
    <name type="scientific">Thelazia callipaeda</name>
    <name type="common">Oriental eyeworm</name>
    <name type="synonym">Parasitic nematode</name>
    <dbReference type="NCBI Taxonomy" id="103827"/>
    <lineage>
        <taxon>Eukaryota</taxon>
        <taxon>Metazoa</taxon>
        <taxon>Ecdysozoa</taxon>
        <taxon>Nematoda</taxon>
        <taxon>Chromadorea</taxon>
        <taxon>Rhabditida</taxon>
        <taxon>Spirurina</taxon>
        <taxon>Spiruromorpha</taxon>
        <taxon>Thelazioidea</taxon>
        <taxon>Thelaziidae</taxon>
        <taxon>Thelazia</taxon>
    </lineage>
</organism>
<dbReference type="CDD" id="cd17872">
    <property type="entry name" value="GPN3"/>
    <property type="match status" value="1"/>
</dbReference>
<dbReference type="OrthoDB" id="438939at2759"/>
<sequence length="1560" mass="180462">MFRVYLCKKGDKKCSGAQCDVILSSKNIPGLQLGDVLEITASSEQQFYVQHLHEDVESGIYREKRIYIEKTIADTFSLSQNQYVTVRIANRSDVVLDHIEIAVKERYISRSDMWRYRMCLINICVYIGKKIEWLLIPSTVVNLWAKGEMVKSGYVSKDTRIVFRSGSAMMLIYIQMSSEMWDFDPYGDLYFEKCVNGFLPQLFDLWNEQHCAHLITFIVISRWYFKEEFISEEMKKKLCIDYRGRYYEDFYRILVQNEHYDDWKLTVLSKVDLREKKLVTLSTAADGNFLQVLNLSMDELSDYYTNRRFETVGQQIVFVSAGGGIFNVDRNLINMTKQRLIDMGISLDLVLLGEQPLHAVPLFVLQRTDSTCLSEDYFIPHWMNYSYYQMSRRSAISVKFKPRINLPDDLLRDTSTGLVMETDLPVNDMDAADEEAFSSLLENNALASSVNLPNEIAKELLLKSDCSRDDPVHKLRRRTEETWRSVAAKNTDMRLSKSDLRVGSLESENIRHVHSQNILSVFEGRPLINPFKPEEFSVRITANRRRWIHVFPVDKLGRAKLAHHYVAGKSIVNVIQRDEMEPSELSSPPMRTITISPSRRSPSPLFSEEIGSNRVTGVGAGGKKCVWAWGSTGEEKWNPDTEIGVDWKSLIRTALLPLTTDFFPDERSISKDYMVKAHQLPVYFDAVREWLAYSVPEDLELFRNLVFDQLVCQRLQRGFQIILLRKKVMHAAIGISEEQSERMENTKLVSRECFLSFGRIYHRLYMEGDGITVIQFLPRLGEFKETPELAKRREYTYMLQVPDNSYYEPCSTRFQKYDLSNLNWSLLDTQIQNRYVPRLFKDDLKCFAARFLLTPLCSSITKAIISERNGGDKYMGLHDSSFYKRQEDGFLKFVEVLNRFRRKPLSRQKRLVTLANDAESRIYTIENVDDLLNGWRENYSPLYSQDSSNRFPPYMFLTIEFVAWLVNNVCELSNRQAAIEFAGSLMAAGKIRMLRPTETVVDDLESSMSTDSYGHEFRYGFFLCYIVNKNIADEKVEEKEAFSRAVQCEIGQKCSGLKLSSCAHKLNSVEMKFFAQLQKPSDAAGREYLPSHMPRLTEWGKFAYERTFCAAKSFEIGVRWFMANSQTVSETARYWCSKATSLSFHMFPIPDDPFPLAMNPLSAPFRRPIMIPFKITEISSNDLWRVISTVVTAFGFVEMGCSVHYVPQYVHLTGGMFLMYDEAQQVFLWSWNHMLSHRYRSHLNCTEEFLDYMLLDFRLFCDNSTRLYSYVQELLEKYCNTDKQIIMKYAQLVVGPAGSGKSTYCSILQQHCSSTGRCVFFVNLDPAAEKFNYTAVVDVRDLISVDDVQEDKQLLLGPNGALVFCMEYLVQNLDWLHDQLNEGEDDYFIFDCPGQIELYSHLPVMRQIVNALKSWDFNICSVFLLDTQFVLDCDKFLGGVLTTLSTMITLEVPAVNVLSKVDLLSERNKELLETFLESDARSILRNEEASPWNEKYRELSQTIADVLDDYSLVRFSPLDIEDEESISDLLAIIDNTIQHGENSEVKDRYPEEVDDDDNCD</sequence>
<evidence type="ECO:0000259" key="9">
    <source>
        <dbReference type="PROSITE" id="PS50186"/>
    </source>
</evidence>
<gene>
    <name evidence="10" type="ORF">TCLT_LOCUS7650</name>
</gene>
<evidence type="ECO:0000313" key="11">
    <source>
        <dbReference type="Proteomes" id="UP000276776"/>
    </source>
</evidence>
<evidence type="ECO:0000256" key="7">
    <source>
        <dbReference type="ARBA" id="ARBA00029702"/>
    </source>
</evidence>
<dbReference type="InterPro" id="IPR027244">
    <property type="entry name" value="IML1"/>
</dbReference>
<evidence type="ECO:0000256" key="2">
    <source>
        <dbReference type="ARBA" id="ARBA00005290"/>
    </source>
</evidence>
<evidence type="ECO:0000256" key="6">
    <source>
        <dbReference type="ARBA" id="ARBA00023134"/>
    </source>
</evidence>
<dbReference type="Pfam" id="PF23013">
    <property type="entry name" value="IML1_N"/>
    <property type="match status" value="1"/>
</dbReference>
<reference evidence="12" key="1">
    <citation type="submission" date="2016-04" db="UniProtKB">
        <authorList>
            <consortium name="WormBaseParasite"/>
        </authorList>
    </citation>
    <scope>IDENTIFICATION</scope>
</reference>
<dbReference type="GO" id="GO:0016787">
    <property type="term" value="F:hydrolase activity"/>
    <property type="evidence" value="ECO:0007669"/>
    <property type="project" value="UniProtKB-KW"/>
</dbReference>
<proteinExistence type="inferred from homology"/>
<dbReference type="GO" id="GO:1990130">
    <property type="term" value="C:GATOR1 complex"/>
    <property type="evidence" value="ECO:0007669"/>
    <property type="project" value="TreeGrafter"/>
</dbReference>
<dbReference type="InterPro" id="IPR048255">
    <property type="entry name" value="IML1_N"/>
</dbReference>
<dbReference type="FunFam" id="3.40.50.300:FF:000616">
    <property type="entry name" value="GPN-loop GTPase 3"/>
    <property type="match status" value="1"/>
</dbReference>
<accession>A0A158RCI2</accession>
<protein>
    <recommendedName>
        <fullName evidence="3">GPN-loop GTPase 3</fullName>
    </recommendedName>
    <alternativeName>
        <fullName evidence="7">ATP-binding domain 1 family member C</fullName>
    </alternativeName>
</protein>
<dbReference type="GO" id="GO:0005765">
    <property type="term" value="C:lysosomal membrane"/>
    <property type="evidence" value="ECO:0007669"/>
    <property type="project" value="TreeGrafter"/>
</dbReference>
<dbReference type="InterPro" id="IPR004130">
    <property type="entry name" value="Gpn"/>
</dbReference>